<comment type="similarity">
    <text evidence="1 6 7">Belongs to the chaperonin (HSP60) family.</text>
</comment>
<proteinExistence type="inferred from homology"/>
<dbReference type="GO" id="GO:0005737">
    <property type="term" value="C:cytoplasm"/>
    <property type="evidence" value="ECO:0007669"/>
    <property type="project" value="UniProtKB-SubCell"/>
</dbReference>
<keyword evidence="2 6" id="KW-0547">Nucleotide-binding</keyword>
<dbReference type="EC" id="5.6.1.7" evidence="6"/>
<dbReference type="Gene3D" id="3.50.7.10">
    <property type="entry name" value="GroEL"/>
    <property type="match status" value="1"/>
</dbReference>
<feature type="binding site" evidence="6">
    <location>
        <begin position="476"/>
        <end position="478"/>
    </location>
    <ligand>
        <name>ATP</name>
        <dbReference type="ChEBI" id="CHEBI:30616"/>
    </ligand>
</feature>
<dbReference type="FunFam" id="1.10.560.10:FF:000001">
    <property type="entry name" value="60 kDa chaperonin"/>
    <property type="match status" value="1"/>
</dbReference>
<dbReference type="SUPFAM" id="SSF52029">
    <property type="entry name" value="GroEL apical domain-like"/>
    <property type="match status" value="1"/>
</dbReference>
<comment type="function">
    <text evidence="6 8">Together with its co-chaperonin GroES, plays an essential role in assisting protein folding. The GroEL-GroES system forms a nano-cage that allows encapsulation of the non-native substrate proteins and provides a physical environment optimized to promote and accelerate protein folding.</text>
</comment>
<comment type="caution">
    <text evidence="10">The sequence shown here is derived from an EMBL/GenBank/DDBJ whole genome shotgun (WGS) entry which is preliminary data.</text>
</comment>
<keyword evidence="5 6" id="KW-0413">Isomerase</keyword>
<accession>A0A133Q461</accession>
<dbReference type="GeneID" id="58091679"/>
<dbReference type="PANTHER" id="PTHR45633">
    <property type="entry name" value="60 KDA HEAT SHOCK PROTEIN, MITOCHONDRIAL"/>
    <property type="match status" value="1"/>
</dbReference>
<dbReference type="InterPro" id="IPR027413">
    <property type="entry name" value="GROEL-like_equatorial_sf"/>
</dbReference>
<organism evidence="10 12">
    <name type="scientific">Staphylococcus lugdunensis</name>
    <dbReference type="NCBI Taxonomy" id="28035"/>
    <lineage>
        <taxon>Bacteria</taxon>
        <taxon>Bacillati</taxon>
        <taxon>Bacillota</taxon>
        <taxon>Bacilli</taxon>
        <taxon>Bacillales</taxon>
        <taxon>Staphylococcaceae</taxon>
        <taxon>Staphylococcus</taxon>
    </lineage>
</organism>
<evidence type="ECO:0000256" key="7">
    <source>
        <dbReference type="RuleBase" id="RU000418"/>
    </source>
</evidence>
<dbReference type="Gene3D" id="3.30.260.10">
    <property type="entry name" value="TCP-1-like chaperonin intermediate domain"/>
    <property type="match status" value="1"/>
</dbReference>
<dbReference type="FunFam" id="3.50.7.10:FF:000001">
    <property type="entry name" value="60 kDa chaperonin"/>
    <property type="match status" value="1"/>
</dbReference>
<feature type="binding site" evidence="6">
    <location>
        <begin position="86"/>
        <end position="90"/>
    </location>
    <ligand>
        <name>ATP</name>
        <dbReference type="ChEBI" id="CHEBI:30616"/>
    </ligand>
</feature>
<dbReference type="InterPro" id="IPR027410">
    <property type="entry name" value="TCP-1-like_intermed_sf"/>
</dbReference>
<dbReference type="GO" id="GO:0005524">
    <property type="term" value="F:ATP binding"/>
    <property type="evidence" value="ECO:0007669"/>
    <property type="project" value="UniProtKB-UniRule"/>
</dbReference>
<evidence type="ECO:0000313" key="9">
    <source>
        <dbReference type="EMBL" id="KXA37658.1"/>
    </source>
</evidence>
<dbReference type="InterPro" id="IPR018370">
    <property type="entry name" value="Chaperonin_Cpn60_CS"/>
</dbReference>
<dbReference type="NCBIfam" id="NF009489">
    <property type="entry name" value="PRK12851.1"/>
    <property type="match status" value="1"/>
</dbReference>
<dbReference type="EMBL" id="SCHB01000007">
    <property type="protein sequence ID" value="TBW71613.1"/>
    <property type="molecule type" value="Genomic_DNA"/>
</dbReference>
<feature type="binding site" evidence="6">
    <location>
        <position position="413"/>
    </location>
    <ligand>
        <name>ATP</name>
        <dbReference type="ChEBI" id="CHEBI:30616"/>
    </ligand>
</feature>
<dbReference type="InterPro" id="IPR027409">
    <property type="entry name" value="GroEL-like_apical_dom_sf"/>
</dbReference>
<dbReference type="Gene3D" id="1.10.560.10">
    <property type="entry name" value="GroEL-like equatorial domain"/>
    <property type="match status" value="1"/>
</dbReference>
<keyword evidence="6" id="KW-0963">Cytoplasm</keyword>
<evidence type="ECO:0000313" key="11">
    <source>
        <dbReference type="Proteomes" id="UP000070063"/>
    </source>
</evidence>
<dbReference type="GO" id="GO:0042026">
    <property type="term" value="P:protein refolding"/>
    <property type="evidence" value="ECO:0007669"/>
    <property type="project" value="UniProtKB-UniRule"/>
</dbReference>
<dbReference type="STRING" id="28035.B6N84_04685"/>
<dbReference type="EMBL" id="LRQI01000069">
    <property type="protein sequence ID" value="KXA37658.1"/>
    <property type="molecule type" value="Genomic_DNA"/>
</dbReference>
<dbReference type="CDD" id="cd03344">
    <property type="entry name" value="GroEL"/>
    <property type="match status" value="1"/>
</dbReference>
<gene>
    <name evidence="6 10" type="primary">groL</name>
    <name evidence="6" type="synonym">groEL</name>
    <name evidence="10" type="ORF">EQ812_10415</name>
    <name evidence="9" type="ORF">HMPREF3225_01556</name>
</gene>
<protein>
    <recommendedName>
        <fullName evidence="6">Chaperonin GroEL</fullName>
        <ecNumber evidence="6">5.6.1.7</ecNumber>
    </recommendedName>
    <alternativeName>
        <fullName evidence="6">60 kDa chaperonin</fullName>
    </alternativeName>
    <alternativeName>
        <fullName evidence="6">Chaperonin-60</fullName>
        <shortName evidence="6">Cpn60</shortName>
    </alternativeName>
</protein>
<dbReference type="NCBIfam" id="TIGR02348">
    <property type="entry name" value="GroEL"/>
    <property type="match status" value="1"/>
</dbReference>
<evidence type="ECO:0000256" key="6">
    <source>
        <dbReference type="HAMAP-Rule" id="MF_00600"/>
    </source>
</evidence>
<reference evidence="10 12" key="2">
    <citation type="journal article" date="2019" name="Sci. Transl. Med.">
        <title>Quorum sensing between bacterial species on the skin protects against epidermal injury in atopic dermatitis.</title>
        <authorList>
            <person name="Williams M.R."/>
        </authorList>
    </citation>
    <scope>NUCLEOTIDE SEQUENCE [LARGE SCALE GENOMIC DNA]</scope>
    <source>
        <strain evidence="10 12">E7</strain>
    </source>
</reference>
<evidence type="ECO:0000256" key="4">
    <source>
        <dbReference type="ARBA" id="ARBA00023186"/>
    </source>
</evidence>
<dbReference type="SUPFAM" id="SSF48592">
    <property type="entry name" value="GroEL equatorial domain-like"/>
    <property type="match status" value="1"/>
</dbReference>
<comment type="subunit">
    <text evidence="6 8">Forms a cylinder of 14 subunits composed of two heptameric rings stacked back-to-back. Interacts with the co-chaperonin GroES.</text>
</comment>
<dbReference type="AlphaFoldDB" id="A0A133Q461"/>
<dbReference type="NCBIfam" id="NF009488">
    <property type="entry name" value="PRK12850.1"/>
    <property type="match status" value="1"/>
</dbReference>
<evidence type="ECO:0000256" key="8">
    <source>
        <dbReference type="RuleBase" id="RU000419"/>
    </source>
</evidence>
<dbReference type="GO" id="GO:0016853">
    <property type="term" value="F:isomerase activity"/>
    <property type="evidence" value="ECO:0007669"/>
    <property type="project" value="UniProtKB-KW"/>
</dbReference>
<dbReference type="eggNOG" id="COG0459">
    <property type="taxonomic scope" value="Bacteria"/>
</dbReference>
<evidence type="ECO:0000313" key="10">
    <source>
        <dbReference type="EMBL" id="TBW71613.1"/>
    </source>
</evidence>
<dbReference type="Proteomes" id="UP000070063">
    <property type="component" value="Unassembled WGS sequence"/>
</dbReference>
<feature type="binding site" evidence="6">
    <location>
        <begin position="29"/>
        <end position="32"/>
    </location>
    <ligand>
        <name>ATP</name>
        <dbReference type="ChEBI" id="CHEBI:30616"/>
    </ligand>
</feature>
<keyword evidence="4 6" id="KW-0143">Chaperone</keyword>
<feature type="binding site" evidence="6">
    <location>
        <position position="492"/>
    </location>
    <ligand>
        <name>ATP</name>
        <dbReference type="ChEBI" id="CHEBI:30616"/>
    </ligand>
</feature>
<reference evidence="9 11" key="1">
    <citation type="submission" date="2016-01" db="EMBL/GenBank/DDBJ databases">
        <authorList>
            <person name="Mitreva M."/>
            <person name="Pepin K.H."/>
            <person name="Mihindukulasuriya K.A."/>
            <person name="Fulton R."/>
            <person name="Fronick C."/>
            <person name="O'Laughlin M."/>
            <person name="Miner T."/>
            <person name="Herter B."/>
            <person name="Rosa B.A."/>
            <person name="Cordes M."/>
            <person name="Tomlinson C."/>
            <person name="Wollam A."/>
            <person name="Palsikar V.B."/>
            <person name="Mardis E.R."/>
            <person name="Wilson R.K."/>
        </authorList>
    </citation>
    <scope>NUCLEOTIDE SEQUENCE [LARGE SCALE GENOMIC DNA]</scope>
    <source>
        <strain evidence="9 11">MJR7738</strain>
    </source>
</reference>
<keyword evidence="3 6" id="KW-0067">ATP-binding</keyword>
<dbReference type="SUPFAM" id="SSF54849">
    <property type="entry name" value="GroEL-intermediate domain like"/>
    <property type="match status" value="1"/>
</dbReference>
<evidence type="ECO:0000256" key="2">
    <source>
        <dbReference type="ARBA" id="ARBA00022741"/>
    </source>
</evidence>
<evidence type="ECO:0000256" key="1">
    <source>
        <dbReference type="ARBA" id="ARBA00006607"/>
    </source>
</evidence>
<dbReference type="NCBIfam" id="NF000592">
    <property type="entry name" value="PRK00013.1"/>
    <property type="match status" value="1"/>
</dbReference>
<evidence type="ECO:0000313" key="12">
    <source>
        <dbReference type="Proteomes" id="UP000293637"/>
    </source>
</evidence>
<dbReference type="InterPro" id="IPR001844">
    <property type="entry name" value="Cpn60/GroEL"/>
</dbReference>
<dbReference type="HAMAP" id="MF_00600">
    <property type="entry name" value="CH60"/>
    <property type="match status" value="1"/>
</dbReference>
<dbReference type="PROSITE" id="PS00296">
    <property type="entry name" value="CHAPERONINS_CPN60"/>
    <property type="match status" value="1"/>
</dbReference>
<dbReference type="Proteomes" id="UP000293637">
    <property type="component" value="Unassembled WGS sequence"/>
</dbReference>
<name>A0A133Q461_STALU</name>
<dbReference type="GO" id="GO:0140662">
    <property type="term" value="F:ATP-dependent protein folding chaperone"/>
    <property type="evidence" value="ECO:0007669"/>
    <property type="project" value="InterPro"/>
</dbReference>
<dbReference type="GO" id="GO:0051082">
    <property type="term" value="F:unfolded protein binding"/>
    <property type="evidence" value="ECO:0007669"/>
    <property type="project" value="UniProtKB-UniRule"/>
</dbReference>
<dbReference type="RefSeq" id="WP_002461409.1">
    <property type="nucleotide sequence ID" value="NZ_AP021848.1"/>
</dbReference>
<dbReference type="NCBIfam" id="NF009487">
    <property type="entry name" value="PRK12849.1"/>
    <property type="match status" value="1"/>
</dbReference>
<dbReference type="PRINTS" id="PR00298">
    <property type="entry name" value="CHAPERONIN60"/>
</dbReference>
<comment type="caution">
    <text evidence="6">Lacks conserved residue(s) required for the propagation of feature annotation.</text>
</comment>
<comment type="subcellular location">
    <subcellularLocation>
        <location evidence="6">Cytoplasm</location>
    </subcellularLocation>
</comment>
<evidence type="ECO:0000256" key="5">
    <source>
        <dbReference type="ARBA" id="ARBA00023235"/>
    </source>
</evidence>
<sequence length="540" mass="57632">MAKDLKFSEDARQAMLRGVDKLANAVKVTIGPKGRNVVLDKEYAAPLITNDGVTIAKEIELEDPYENMGAKLVQEVANKTNEIAGDGTTTATVLAQAMIQEGLKNVTSGANPVGLRQGIDKAVKVAIEALHDISQKVENKNEIAQVGAISAADEEIGQYISEAMDKVGNDGVITIEESSGFNTELEVVEGMQFDRGYQSPYMVTDSDKMTAELERPYILVTDKKISSFQDILPLLEQVVQSSRPILIVADEVEGDALTNIVLNRMRGTFTAVAVKAPGFGDRRKAMLEDLAILTGAQVITDDLGLELKDATMDMLGSANKVEVTKDNTTIVDGDGDNNNIDARVSQIKAQIEETDSDFDKEKLQERLAKLAGGVAVIKVGAASETELKERKLRIEDALNSTRAAVEEGIVAGGGTALVNIYKKVSDIQAEGDVETGINIVLKALTAPVRQIAENAGLEGSIIVERLKHADSGVGFNAATNEWVNMLEAGIVDPTKVTRSALQHAASVAAMFLTTEAVVANIPEPESNNQPPMGGGMPGMM</sequence>
<dbReference type="Pfam" id="PF00118">
    <property type="entry name" value="Cpn60_TCP1"/>
    <property type="match status" value="1"/>
</dbReference>
<dbReference type="InterPro" id="IPR002423">
    <property type="entry name" value="Cpn60/GroEL/TCP-1"/>
</dbReference>
<evidence type="ECO:0000256" key="3">
    <source>
        <dbReference type="ARBA" id="ARBA00022840"/>
    </source>
</evidence>